<feature type="region of interest" description="Disordered" evidence="1">
    <location>
        <begin position="111"/>
        <end position="148"/>
    </location>
</feature>
<dbReference type="Pfam" id="PF09729">
    <property type="entry name" value="Gti1_Pac2"/>
    <property type="match status" value="1"/>
</dbReference>
<evidence type="ECO:0000313" key="3">
    <source>
        <dbReference type="Proteomes" id="UP000076154"/>
    </source>
</evidence>
<dbReference type="PANTHER" id="PTHR28027:SF1">
    <property type="entry name" value="CAMP INDEPENDENT REGULATORY PROTEIN (AFU_ORTHOLOGUE AFUA_3G09640)"/>
    <property type="match status" value="1"/>
</dbReference>
<protein>
    <submittedName>
        <fullName evidence="2">cAMP-independent regulatory protein pac2</fullName>
    </submittedName>
</protein>
<feature type="region of interest" description="Disordered" evidence="1">
    <location>
        <begin position="251"/>
        <end position="277"/>
    </location>
</feature>
<organism evidence="2 3">
    <name type="scientific">Hypsizygus marmoreus</name>
    <name type="common">White beech mushroom</name>
    <name type="synonym">Agaricus marmoreus</name>
    <dbReference type="NCBI Taxonomy" id="39966"/>
    <lineage>
        <taxon>Eukaryota</taxon>
        <taxon>Fungi</taxon>
        <taxon>Dikarya</taxon>
        <taxon>Basidiomycota</taxon>
        <taxon>Agaricomycotina</taxon>
        <taxon>Agaricomycetes</taxon>
        <taxon>Agaricomycetidae</taxon>
        <taxon>Agaricales</taxon>
        <taxon>Tricholomatineae</taxon>
        <taxon>Lyophyllaceae</taxon>
        <taxon>Hypsizygus</taxon>
    </lineage>
</organism>
<dbReference type="OrthoDB" id="5572844at2759"/>
<reference evidence="2" key="1">
    <citation type="submission" date="2018-04" db="EMBL/GenBank/DDBJ databases">
        <title>Whole genome sequencing of Hypsizygus marmoreus.</title>
        <authorList>
            <person name="Choi I.-G."/>
            <person name="Min B."/>
            <person name="Kim J.-G."/>
            <person name="Kim S."/>
            <person name="Oh Y.-L."/>
            <person name="Kong W.-S."/>
            <person name="Park H."/>
            <person name="Jeong J."/>
            <person name="Song E.-S."/>
        </authorList>
    </citation>
    <scope>NUCLEOTIDE SEQUENCE [LARGE SCALE GENOMIC DNA]</scope>
    <source>
        <strain evidence="2">51987-8</strain>
    </source>
</reference>
<dbReference type="InterPro" id="IPR018608">
    <property type="entry name" value="Gti1/Pac2"/>
</dbReference>
<keyword evidence="3" id="KW-1185">Reference proteome</keyword>
<dbReference type="GO" id="GO:0003677">
    <property type="term" value="F:DNA binding"/>
    <property type="evidence" value="ECO:0007669"/>
    <property type="project" value="TreeGrafter"/>
</dbReference>
<evidence type="ECO:0000256" key="1">
    <source>
        <dbReference type="SAM" id="MobiDB-lite"/>
    </source>
</evidence>
<dbReference type="EMBL" id="LUEZ02000106">
    <property type="protein sequence ID" value="RDB18260.1"/>
    <property type="molecule type" value="Genomic_DNA"/>
</dbReference>
<proteinExistence type="predicted"/>
<comment type="caution">
    <text evidence="2">The sequence shown here is derived from an EMBL/GenBank/DDBJ whole genome shotgun (WGS) entry which is preliminary data.</text>
</comment>
<dbReference type="Proteomes" id="UP000076154">
    <property type="component" value="Unassembled WGS sequence"/>
</dbReference>
<gene>
    <name evidence="2" type="primary">pac2_5</name>
    <name evidence="2" type="ORF">Hypma_000474</name>
</gene>
<dbReference type="AlphaFoldDB" id="A0A369JAL8"/>
<feature type="region of interest" description="Disordered" evidence="1">
    <location>
        <begin position="293"/>
        <end position="316"/>
    </location>
</feature>
<name>A0A369JAL8_HYPMA</name>
<evidence type="ECO:0000313" key="2">
    <source>
        <dbReference type="EMBL" id="RDB18260.1"/>
    </source>
</evidence>
<dbReference type="InParanoid" id="A0A369JAL8"/>
<accession>A0A369JAL8</accession>
<feature type="compositionally biased region" description="Low complexity" evidence="1">
    <location>
        <begin position="251"/>
        <end position="260"/>
    </location>
</feature>
<sequence>MAFPQSTPSYSTLASSSATRNGVVTHPHLHVRDAHDAHIVLEAVRQNILPIIKRRLLSSEREELKSGHVYVWEEAQDEGGLLRWTDGRRWSQSRMRGDYLFYEEKVETTQEERDAKAARRARRASDPSAVLPVPTRRKDRPSKPDGLTKQTYSVAVHLPGSSFLRWHPGLTRISFGILKGNDYNRLPVIENYDYLRNIHVPHGVFINSKVLSARIDRYSHLSDESDIYDDQTHQNKLPLYDYSGSPRIPISPTSSPTTSSMAVSPHRQHNSLPTSFSRETVLLPPITSLGSATCMPSLHQPHRSSTGGSAKYTPLSSEDRRVLDSFRIVL</sequence>
<dbReference type="PANTHER" id="PTHR28027">
    <property type="entry name" value="TRANSCRIPTIONAL REGULATOR MIT1"/>
    <property type="match status" value="1"/>
</dbReference>